<dbReference type="Proteomes" id="UP000316628">
    <property type="component" value="Unassembled WGS sequence"/>
</dbReference>
<evidence type="ECO:0000313" key="4">
    <source>
        <dbReference type="Proteomes" id="UP000316628"/>
    </source>
</evidence>
<dbReference type="SUPFAM" id="SSF69318">
    <property type="entry name" value="Integrin alpha N-terminal domain"/>
    <property type="match status" value="1"/>
</dbReference>
<evidence type="ECO:0000313" key="3">
    <source>
        <dbReference type="EMBL" id="TQM84378.1"/>
    </source>
</evidence>
<accession>A0A543JNL1</accession>
<protein>
    <submittedName>
        <fullName evidence="3">FG-GAP repeat protein</fullName>
    </submittedName>
</protein>
<reference evidence="3 4" key="1">
    <citation type="submission" date="2019-06" db="EMBL/GenBank/DDBJ databases">
        <title>Sequencing the genomes of 1000 actinobacteria strains.</title>
        <authorList>
            <person name="Klenk H.-P."/>
        </authorList>
    </citation>
    <scope>NUCLEOTIDE SEQUENCE [LARGE SCALE GENOMIC DNA]</scope>
    <source>
        <strain evidence="3 4">DSM 45456</strain>
    </source>
</reference>
<dbReference type="InterPro" id="IPR013517">
    <property type="entry name" value="FG-GAP"/>
</dbReference>
<evidence type="ECO:0000259" key="2">
    <source>
        <dbReference type="Pfam" id="PF07593"/>
    </source>
</evidence>
<dbReference type="Gene3D" id="2.130.10.130">
    <property type="entry name" value="Integrin alpha, N-terminal"/>
    <property type="match status" value="2"/>
</dbReference>
<gene>
    <name evidence="3" type="ORF">FHX81_6822</name>
</gene>
<feature type="domain" description="ASPIC/UnbV" evidence="2">
    <location>
        <begin position="573"/>
        <end position="625"/>
    </location>
</feature>
<dbReference type="OrthoDB" id="9816120at2"/>
<keyword evidence="4" id="KW-1185">Reference proteome</keyword>
<proteinExistence type="predicted"/>
<dbReference type="PANTHER" id="PTHR16026">
    <property type="entry name" value="CARTILAGE ACIDIC PROTEIN 1"/>
    <property type="match status" value="1"/>
</dbReference>
<dbReference type="InterPro" id="IPR027039">
    <property type="entry name" value="Crtac1"/>
</dbReference>
<dbReference type="Pfam" id="PF01839">
    <property type="entry name" value="FG-GAP"/>
    <property type="match status" value="1"/>
</dbReference>
<sequence length="652" mass="70565">MTSTASWLRRQLPGVMALVLVAATFLVARLPEVSAEEKQQVAAQFGFTPESIALPGGYTHQSIRQVNQRYAHINAWISSVGSAVALNDLDGDGLSNDLCYVDVRIDQVIVTPAPESGKAARYEPFALSSGSLPVNDVMAPMGCVPGDFNEDGRIDLLIYMWGRTPILHLAKADATGLNDDAYLATELVPGKSSGTYDGPQWNANSATVADFDGDGHDDIFIGNYFPEGPVLDPSKSTGVEMNHSMSQGFNGGEDYIFLWKGGTAGDEPSTEWEKVDPFEKDVSKGWALASSANDVNGDLLPELYVGNDFGPDRFLFNQSTPGNLKFEVVEGSKGPMEPKSKNVGIDSFKGMGVDFGDLNGDQVYDMYVSNITTSFGIEESHFAFMSTENNLSRITSSLEDGEAVWEDESAPLQLAWSGWGWDVKIADLDNNSESEVLQATGFVKGDVNRWPQLQELATANDALLDNPVWWPIVGPGDDVGGNQHFHFFAKNQRDFYSDLSPQLGMAAQIPTRGIATGDIDGDGRLDMAISRQWSDPIFYRNTGGSGNGFVGLRLTRDEAVSDGSFAGAGSPVVGAQVTITTASGKKFVNRVDGGSGHSGKRSHEVHFGLGSEDRAVQAHIKWRDRDGEIHEQDMTLNPGWHDIQLGDQAKEK</sequence>
<evidence type="ECO:0000256" key="1">
    <source>
        <dbReference type="ARBA" id="ARBA00022729"/>
    </source>
</evidence>
<keyword evidence="1" id="KW-0732">Signal</keyword>
<dbReference type="InterPro" id="IPR011519">
    <property type="entry name" value="UnbV_ASPIC"/>
</dbReference>
<comment type="caution">
    <text evidence="3">The sequence shown here is derived from an EMBL/GenBank/DDBJ whole genome shotgun (WGS) entry which is preliminary data.</text>
</comment>
<organism evidence="3 4">
    <name type="scientific">Saccharothrix saharensis</name>
    <dbReference type="NCBI Taxonomy" id="571190"/>
    <lineage>
        <taxon>Bacteria</taxon>
        <taxon>Bacillati</taxon>
        <taxon>Actinomycetota</taxon>
        <taxon>Actinomycetes</taxon>
        <taxon>Pseudonocardiales</taxon>
        <taxon>Pseudonocardiaceae</taxon>
        <taxon>Saccharothrix</taxon>
    </lineage>
</organism>
<dbReference type="PANTHER" id="PTHR16026:SF0">
    <property type="entry name" value="CARTILAGE ACIDIC PROTEIN 1"/>
    <property type="match status" value="1"/>
</dbReference>
<dbReference type="Pfam" id="PF07593">
    <property type="entry name" value="UnbV_ASPIC"/>
    <property type="match status" value="1"/>
</dbReference>
<dbReference type="RefSeq" id="WP_141982568.1">
    <property type="nucleotide sequence ID" value="NZ_VFPP01000001.1"/>
</dbReference>
<name>A0A543JNL1_9PSEU</name>
<dbReference type="AlphaFoldDB" id="A0A543JNL1"/>
<dbReference type="InterPro" id="IPR028994">
    <property type="entry name" value="Integrin_alpha_N"/>
</dbReference>
<dbReference type="EMBL" id="VFPP01000001">
    <property type="protein sequence ID" value="TQM84378.1"/>
    <property type="molecule type" value="Genomic_DNA"/>
</dbReference>